<accession>A0A6C0HN81</accession>
<dbReference type="InterPro" id="IPR001711">
    <property type="entry name" value="PLipase_C_Pinositol-sp_Y"/>
</dbReference>
<evidence type="ECO:0000313" key="3">
    <source>
        <dbReference type="EMBL" id="QHT82102.1"/>
    </source>
</evidence>
<dbReference type="EMBL" id="MN739996">
    <property type="protein sequence ID" value="QHT82102.1"/>
    <property type="molecule type" value="Genomic_DNA"/>
</dbReference>
<dbReference type="SUPFAM" id="SSF51695">
    <property type="entry name" value="PLC-like phosphodiesterases"/>
    <property type="match status" value="1"/>
</dbReference>
<dbReference type="GO" id="GO:0006629">
    <property type="term" value="P:lipid metabolic process"/>
    <property type="evidence" value="ECO:0007669"/>
    <property type="project" value="InterPro"/>
</dbReference>
<feature type="transmembrane region" description="Helical" evidence="1">
    <location>
        <begin position="16"/>
        <end position="34"/>
    </location>
</feature>
<dbReference type="Gene3D" id="3.20.20.190">
    <property type="entry name" value="Phosphatidylinositol (PI) phosphodiesterase"/>
    <property type="match status" value="1"/>
</dbReference>
<dbReference type="GO" id="GO:0035556">
    <property type="term" value="P:intracellular signal transduction"/>
    <property type="evidence" value="ECO:0007669"/>
    <property type="project" value="InterPro"/>
</dbReference>
<organism evidence="3">
    <name type="scientific">viral metagenome</name>
    <dbReference type="NCBI Taxonomy" id="1070528"/>
    <lineage>
        <taxon>unclassified sequences</taxon>
        <taxon>metagenomes</taxon>
        <taxon>organismal metagenomes</taxon>
    </lineage>
</organism>
<reference evidence="3" key="1">
    <citation type="journal article" date="2020" name="Nature">
        <title>Giant virus diversity and host interactions through global metagenomics.</title>
        <authorList>
            <person name="Schulz F."/>
            <person name="Roux S."/>
            <person name="Paez-Espino D."/>
            <person name="Jungbluth S."/>
            <person name="Walsh D.A."/>
            <person name="Denef V.J."/>
            <person name="McMahon K.D."/>
            <person name="Konstantinidis K.T."/>
            <person name="Eloe-Fadrosh E.A."/>
            <person name="Kyrpides N.C."/>
            <person name="Woyke T."/>
        </authorList>
    </citation>
    <scope>NUCLEOTIDE SEQUENCE</scope>
    <source>
        <strain evidence="3">GVMAG-M-3300023184-160</strain>
    </source>
</reference>
<keyword evidence="1" id="KW-1133">Transmembrane helix</keyword>
<dbReference type="AlphaFoldDB" id="A0A6C0HN81"/>
<dbReference type="GO" id="GO:0004435">
    <property type="term" value="F:phosphatidylinositol-4,5-bisphosphate phospholipase C activity"/>
    <property type="evidence" value="ECO:0007669"/>
    <property type="project" value="InterPro"/>
</dbReference>
<name>A0A6C0HN81_9ZZZZ</name>
<sequence>MDQVNGVLQKVSASPGVPIAIFLFLLFFFLYVFVSLKKRSYRCNVLSKTEKQTSIKPLTKFKADVSLNKVYVKTAYNCCCAGEFKNDYVDLCALINCAKQGVRALDFTIFSLNEEPVVSASSFVSPLYKEEYNSLPFSEVMQQVKRSFMHDSINCPNTTDPLFLIFRIQSRHKKTYDKMYDVLQSSFGTGNIAGNLLFTDVQSINQTTLKQFIGKVVIMVDTTGLLGYESSNLSNLSMVNFGTMENRIIRAKDVYDENKRKRNPLTILYPDLKTSSDNYDFSLGFPLGIQFIGMNFQTKDKYLDAYNAYFAESAFKPFPESVIT</sequence>
<keyword evidence="1" id="KW-0472">Membrane</keyword>
<evidence type="ECO:0000259" key="2">
    <source>
        <dbReference type="PROSITE" id="PS50008"/>
    </source>
</evidence>
<evidence type="ECO:0000256" key="1">
    <source>
        <dbReference type="SAM" id="Phobius"/>
    </source>
</evidence>
<keyword evidence="1" id="KW-0812">Transmembrane</keyword>
<feature type="domain" description="PI-PLC Y-box" evidence="2">
    <location>
        <begin position="273"/>
        <end position="310"/>
    </location>
</feature>
<dbReference type="InterPro" id="IPR017946">
    <property type="entry name" value="PLC-like_Pdiesterase_TIM-brl"/>
</dbReference>
<dbReference type="PROSITE" id="PS50008">
    <property type="entry name" value="PIPLC_Y_DOMAIN"/>
    <property type="match status" value="1"/>
</dbReference>
<protein>
    <recommendedName>
        <fullName evidence="2">PI-PLC Y-box domain-containing protein</fullName>
    </recommendedName>
</protein>
<proteinExistence type="predicted"/>